<evidence type="ECO:0000256" key="6">
    <source>
        <dbReference type="ARBA" id="ARBA00022723"/>
    </source>
</evidence>
<gene>
    <name evidence="13" type="primary">fer_2</name>
    <name evidence="13" type="ORF">ERS852471_02467</name>
</gene>
<evidence type="ECO:0000256" key="8">
    <source>
        <dbReference type="ARBA" id="ARBA00022982"/>
    </source>
</evidence>
<comment type="function">
    <text evidence="2 11">Ferredoxins are iron-sulfur proteins that transfer electrons in a wide variety of metabolic reactions.</text>
</comment>
<accession>A0A174IEX4</accession>
<keyword evidence="10 11" id="KW-0411">Iron-sulfur</keyword>
<dbReference type="PANTHER" id="PTHR24960">
    <property type="entry name" value="PHOTOSYSTEM I IRON-SULFUR CENTER-RELATED"/>
    <property type="match status" value="1"/>
</dbReference>
<evidence type="ECO:0000259" key="12">
    <source>
        <dbReference type="PROSITE" id="PS51379"/>
    </source>
</evidence>
<keyword evidence="9 11" id="KW-0408">Iron</keyword>
<keyword evidence="4 11" id="KW-0813">Transport</keyword>
<evidence type="ECO:0000256" key="7">
    <source>
        <dbReference type="ARBA" id="ARBA00022737"/>
    </source>
</evidence>
<evidence type="ECO:0000256" key="2">
    <source>
        <dbReference type="ARBA" id="ARBA00003532"/>
    </source>
</evidence>
<evidence type="ECO:0000256" key="1">
    <source>
        <dbReference type="ARBA" id="ARBA00001966"/>
    </source>
</evidence>
<evidence type="ECO:0000256" key="9">
    <source>
        <dbReference type="ARBA" id="ARBA00023004"/>
    </source>
</evidence>
<keyword evidence="6 11" id="KW-0479">Metal-binding</keyword>
<dbReference type="FunFam" id="3.30.70.20:FF:000045">
    <property type="entry name" value="Ferredoxin, 4Fe-4S"/>
    <property type="match status" value="1"/>
</dbReference>
<evidence type="ECO:0000256" key="4">
    <source>
        <dbReference type="ARBA" id="ARBA00022448"/>
    </source>
</evidence>
<dbReference type="GO" id="GO:0009055">
    <property type="term" value="F:electron transfer activity"/>
    <property type="evidence" value="ECO:0007669"/>
    <property type="project" value="UniProtKB-UniRule"/>
</dbReference>
<dbReference type="InterPro" id="IPR017896">
    <property type="entry name" value="4Fe4S_Fe-S-bd"/>
</dbReference>
<dbReference type="GO" id="GO:0051539">
    <property type="term" value="F:4 iron, 4 sulfur cluster binding"/>
    <property type="evidence" value="ECO:0007669"/>
    <property type="project" value="UniProtKB-UniRule"/>
</dbReference>
<reference evidence="13 14" key="1">
    <citation type="submission" date="2015-09" db="EMBL/GenBank/DDBJ databases">
        <authorList>
            <consortium name="Pathogen Informatics"/>
        </authorList>
    </citation>
    <scope>NUCLEOTIDE SEQUENCE [LARGE SCALE GENOMIC DNA]</scope>
    <source>
        <strain evidence="13 14">2789STDY5834856</strain>
    </source>
</reference>
<dbReference type="OrthoDB" id="9803397at2"/>
<dbReference type="Gene3D" id="3.30.70.20">
    <property type="match status" value="1"/>
</dbReference>
<dbReference type="GO" id="GO:0005737">
    <property type="term" value="C:cytoplasm"/>
    <property type="evidence" value="ECO:0007669"/>
    <property type="project" value="TreeGrafter"/>
</dbReference>
<organism evidence="13 14">
    <name type="scientific">Clostridium disporicum</name>
    <dbReference type="NCBI Taxonomy" id="84024"/>
    <lineage>
        <taxon>Bacteria</taxon>
        <taxon>Bacillati</taxon>
        <taxon>Bacillota</taxon>
        <taxon>Clostridia</taxon>
        <taxon>Eubacteriales</taxon>
        <taxon>Clostridiaceae</taxon>
        <taxon>Clostridium</taxon>
    </lineage>
</organism>
<protein>
    <recommendedName>
        <fullName evidence="3 11">Ferredoxin</fullName>
    </recommendedName>
</protein>
<dbReference type="PANTHER" id="PTHR24960:SF79">
    <property type="entry name" value="PHOTOSYSTEM I IRON-SULFUR CENTER"/>
    <property type="match status" value="1"/>
</dbReference>
<feature type="domain" description="4Fe-4S ferredoxin-type" evidence="12">
    <location>
        <begin position="1"/>
        <end position="28"/>
    </location>
</feature>
<evidence type="ECO:0000256" key="11">
    <source>
        <dbReference type="RuleBase" id="RU365098"/>
    </source>
</evidence>
<name>A0A174IEX4_9CLOT</name>
<sequence>MAYVIEDSCVNCGACAAECPVNAISQGDTQFVIDADTCIDCGNCANVCPVGAPVAE</sequence>
<dbReference type="InterPro" id="IPR050157">
    <property type="entry name" value="PSI_iron-sulfur_center"/>
</dbReference>
<dbReference type="AlphaFoldDB" id="A0A174IEX4"/>
<evidence type="ECO:0000256" key="10">
    <source>
        <dbReference type="ARBA" id="ARBA00023014"/>
    </source>
</evidence>
<dbReference type="PROSITE" id="PS51379">
    <property type="entry name" value="4FE4S_FER_2"/>
    <property type="match status" value="2"/>
</dbReference>
<dbReference type="InterPro" id="IPR000813">
    <property type="entry name" value="7Fe_ferredoxin"/>
</dbReference>
<dbReference type="PROSITE" id="PS00198">
    <property type="entry name" value="4FE4S_FER_1"/>
    <property type="match status" value="1"/>
</dbReference>
<feature type="domain" description="4Fe-4S ferredoxin-type" evidence="12">
    <location>
        <begin position="29"/>
        <end position="56"/>
    </location>
</feature>
<evidence type="ECO:0000313" key="13">
    <source>
        <dbReference type="EMBL" id="CUO85802.1"/>
    </source>
</evidence>
<dbReference type="PRINTS" id="PR00354">
    <property type="entry name" value="7FE8SFRDOXIN"/>
</dbReference>
<evidence type="ECO:0000313" key="14">
    <source>
        <dbReference type="Proteomes" id="UP000095594"/>
    </source>
</evidence>
<comment type="cofactor">
    <cofactor evidence="1 11">
        <name>[4Fe-4S] cluster</name>
        <dbReference type="ChEBI" id="CHEBI:49883"/>
    </cofactor>
</comment>
<dbReference type="GO" id="GO:0046872">
    <property type="term" value="F:metal ion binding"/>
    <property type="evidence" value="ECO:0007669"/>
    <property type="project" value="UniProtKB-UniRule"/>
</dbReference>
<dbReference type="Proteomes" id="UP000095594">
    <property type="component" value="Unassembled WGS sequence"/>
</dbReference>
<proteinExistence type="predicted"/>
<keyword evidence="5 11" id="KW-0004">4Fe-4S</keyword>
<dbReference type="InterPro" id="IPR017900">
    <property type="entry name" value="4Fe4S_Fe_S_CS"/>
</dbReference>
<dbReference type="SUPFAM" id="SSF54862">
    <property type="entry name" value="4Fe-4S ferredoxins"/>
    <property type="match status" value="1"/>
</dbReference>
<dbReference type="EMBL" id="CYZX01000018">
    <property type="protein sequence ID" value="CUO85802.1"/>
    <property type="molecule type" value="Genomic_DNA"/>
</dbReference>
<keyword evidence="7" id="KW-0677">Repeat</keyword>
<keyword evidence="8 11" id="KW-0249">Electron transport</keyword>
<dbReference type="Pfam" id="PF12838">
    <property type="entry name" value="Fer4_7"/>
    <property type="match status" value="1"/>
</dbReference>
<evidence type="ECO:0000256" key="3">
    <source>
        <dbReference type="ARBA" id="ARBA00013529"/>
    </source>
</evidence>
<evidence type="ECO:0000256" key="5">
    <source>
        <dbReference type="ARBA" id="ARBA00022485"/>
    </source>
</evidence>
<dbReference type="RefSeq" id="WP_032116987.1">
    <property type="nucleotide sequence ID" value="NZ_CABIXQ010000018.1"/>
</dbReference>